<keyword evidence="4 10" id="KW-0479">Metal-binding</keyword>
<comment type="function">
    <text evidence="10">Catalyzes the epimerization of the S- and R-forms of NAD(P)HX, a damaged form of NAD(P)H that is a result of enzymatic or heat-dependent hydration. This is a prerequisite for the S-specific NAD(P)H-hydrate dehydratase to allow the repair of both epimers of NAD(P)HX.</text>
</comment>
<keyword evidence="11" id="KW-0472">Membrane</keyword>
<dbReference type="Proteomes" id="UP000182142">
    <property type="component" value="Unassembled WGS sequence"/>
</dbReference>
<comment type="catalytic activity">
    <reaction evidence="1 10">
        <text>(6R)-NADHX = (6S)-NADHX</text>
        <dbReference type="Rhea" id="RHEA:32215"/>
        <dbReference type="ChEBI" id="CHEBI:64074"/>
        <dbReference type="ChEBI" id="CHEBI:64075"/>
        <dbReference type="EC" id="5.1.99.6"/>
    </reaction>
</comment>
<dbReference type="PANTHER" id="PTHR13232:SF10">
    <property type="entry name" value="NAD(P)H-HYDRATE EPIMERASE"/>
    <property type="match status" value="1"/>
</dbReference>
<dbReference type="InterPro" id="IPR032976">
    <property type="entry name" value="YJEFN_prot_NAXE-like"/>
</dbReference>
<reference evidence="13" key="2">
    <citation type="submission" date="2016-05" db="EMBL/GenBank/DDBJ databases">
        <authorList>
            <person name="Lavstsen T."/>
            <person name="Jespersen J.S."/>
        </authorList>
    </citation>
    <scope>NUCLEOTIDE SEQUENCE [LARGE SCALE GENOMIC DNA]</scope>
</reference>
<keyword evidence="5 10" id="KW-0547">Nucleotide-binding</keyword>
<feature type="domain" description="YjeF N-terminal" evidence="12">
    <location>
        <begin position="71"/>
        <end position="323"/>
    </location>
</feature>
<dbReference type="HAMAP" id="MF_01966">
    <property type="entry name" value="NADHX_epimerase"/>
    <property type="match status" value="1"/>
</dbReference>
<keyword evidence="11" id="KW-1133">Transmembrane helix</keyword>
<evidence type="ECO:0000313" key="16">
    <source>
        <dbReference type="Proteomes" id="UP000182142"/>
    </source>
</evidence>
<sequence length="335" mass="37681">MKKELMLRCANNFVLQNSVCLLGFLRLVKSHLTGRVGIIKARSFKGKRTNCTSTCVHLNNMEVTYLSQSLAQTIDNELMSDDVGYTTEQLMELAGLSIAQIICREYSFDKFKKILIFCGPGNNGGDGLVAARHLKQFGYDITVAYPKENTKVLFQRLLNLLHHYHVPVVKSATGEDIKMYDLVVDALFGFSFRGEPRSPFDEIIHVGLAPPVAFHIYVFFRLLCCLSFTVYLCAVKKKKKKKKELFALPPQMINQSNKPVVSVDVPSGINIDGDTAGTALSVNSEMNISLMLPKEGVRHYRKKHYLGGRFIPNSIVEKYNLKIPQFTGDNSYVQL</sequence>
<protein>
    <recommendedName>
        <fullName evidence="3 10">NAD(P)H-hydrate epimerase</fullName>
        <ecNumber evidence="3 10">5.1.99.6</ecNumber>
    </recommendedName>
    <alternativeName>
        <fullName evidence="10">NAD(P)HX epimerase</fullName>
    </alternativeName>
</protein>
<feature type="binding site" evidence="10">
    <location>
        <position position="123"/>
    </location>
    <ligand>
        <name>K(+)</name>
        <dbReference type="ChEBI" id="CHEBI:29103"/>
    </ligand>
</feature>
<evidence type="ECO:0000256" key="7">
    <source>
        <dbReference type="ARBA" id="ARBA00022958"/>
    </source>
</evidence>
<comment type="similarity">
    <text evidence="10">Belongs to the NnrE/AIBP family.</text>
</comment>
<dbReference type="EMBL" id="CWHQ02000006">
    <property type="protein sequence ID" value="SBO22567.1"/>
    <property type="molecule type" value="Genomic_DNA"/>
</dbReference>
<evidence type="ECO:0000256" key="10">
    <source>
        <dbReference type="HAMAP-Rule" id="MF_03159"/>
    </source>
</evidence>
<dbReference type="PROSITE" id="PS51385">
    <property type="entry name" value="YJEF_N"/>
    <property type="match status" value="1"/>
</dbReference>
<dbReference type="GO" id="GO:0046872">
    <property type="term" value="F:metal ion binding"/>
    <property type="evidence" value="ECO:0007669"/>
    <property type="project" value="UniProtKB-KW"/>
</dbReference>
<evidence type="ECO:0000256" key="3">
    <source>
        <dbReference type="ARBA" id="ARBA00012228"/>
    </source>
</evidence>
<evidence type="ECO:0000256" key="9">
    <source>
        <dbReference type="ARBA" id="ARBA00023235"/>
    </source>
</evidence>
<evidence type="ECO:0000259" key="12">
    <source>
        <dbReference type="PROSITE" id="PS51385"/>
    </source>
</evidence>
<dbReference type="InterPro" id="IPR036652">
    <property type="entry name" value="YjeF_N_dom_sf"/>
</dbReference>
<evidence type="ECO:0000256" key="6">
    <source>
        <dbReference type="ARBA" id="ARBA00022857"/>
    </source>
</evidence>
<keyword evidence="13" id="KW-0560">Oxidoreductase</keyword>
<feature type="binding site" evidence="10">
    <location>
        <position position="264"/>
    </location>
    <ligand>
        <name>(6S)-NADPHX</name>
        <dbReference type="ChEBI" id="CHEBI:64076"/>
    </ligand>
</feature>
<dbReference type="EC" id="5.1.99.6" evidence="3 10"/>
<dbReference type="NCBIfam" id="TIGR00197">
    <property type="entry name" value="yjeF_nterm"/>
    <property type="match status" value="1"/>
</dbReference>
<evidence type="ECO:0000256" key="11">
    <source>
        <dbReference type="SAM" id="Phobius"/>
    </source>
</evidence>
<dbReference type="SUPFAM" id="SSF64153">
    <property type="entry name" value="YjeF N-terminal domain-like"/>
    <property type="match status" value="2"/>
</dbReference>
<dbReference type="Pfam" id="PF03853">
    <property type="entry name" value="YjeF_N"/>
    <property type="match status" value="2"/>
</dbReference>
<gene>
    <name evidence="13" type="ORF">PKNA1_C2_1222100</name>
    <name evidence="14" type="ORF">PKNA1_H1_1222100</name>
</gene>
<dbReference type="Gene3D" id="3.40.50.10260">
    <property type="entry name" value="YjeF N-terminal domain"/>
    <property type="match status" value="1"/>
</dbReference>
<dbReference type="AlphaFoldDB" id="A0A193RD57"/>
<dbReference type="EMBL" id="CWHR02000005">
    <property type="protein sequence ID" value="SBO23541.1"/>
    <property type="molecule type" value="Genomic_DNA"/>
</dbReference>
<feature type="binding site" evidence="10">
    <location>
        <begin position="122"/>
        <end position="126"/>
    </location>
    <ligand>
        <name>(6S)-NADPHX</name>
        <dbReference type="ChEBI" id="CHEBI:64076"/>
    </ligand>
</feature>
<comment type="caution">
    <text evidence="10">Lacks conserved residue(s) required for the propagation of feature annotation.</text>
</comment>
<organism evidence="13 15">
    <name type="scientific">Plasmodium knowlesi (strain H)</name>
    <dbReference type="NCBI Taxonomy" id="5851"/>
    <lineage>
        <taxon>Eukaryota</taxon>
        <taxon>Sar</taxon>
        <taxon>Alveolata</taxon>
        <taxon>Apicomplexa</taxon>
        <taxon>Aconoidasida</taxon>
        <taxon>Haemosporida</taxon>
        <taxon>Plasmodiidae</taxon>
        <taxon>Plasmodium</taxon>
        <taxon>Plasmodium (Plasmodium)</taxon>
    </lineage>
</organism>
<accession>A0A193RD57</accession>
<keyword evidence="9 10" id="KW-0413">Isomerase</keyword>
<evidence type="ECO:0000313" key="15">
    <source>
        <dbReference type="Proteomes" id="UP000182128"/>
    </source>
</evidence>
<dbReference type="Proteomes" id="UP000182128">
    <property type="component" value="Unassembled WGS sequence"/>
</dbReference>
<evidence type="ECO:0000313" key="13">
    <source>
        <dbReference type="EMBL" id="SBO22567.1"/>
    </source>
</evidence>
<feature type="binding site" evidence="10">
    <location>
        <begin position="189"/>
        <end position="195"/>
    </location>
    <ligand>
        <name>(6S)-NADPHX</name>
        <dbReference type="ChEBI" id="CHEBI:64076"/>
    </ligand>
</feature>
<evidence type="ECO:0000256" key="5">
    <source>
        <dbReference type="ARBA" id="ARBA00022741"/>
    </source>
</evidence>
<feature type="binding site" evidence="10">
    <location>
        <position position="267"/>
    </location>
    <ligand>
        <name>K(+)</name>
        <dbReference type="ChEBI" id="CHEBI:29103"/>
    </ligand>
</feature>
<keyword evidence="8 10" id="KW-0520">NAD</keyword>
<evidence type="ECO:0000256" key="8">
    <source>
        <dbReference type="ARBA" id="ARBA00023027"/>
    </source>
</evidence>
<dbReference type="GO" id="GO:0016491">
    <property type="term" value="F:oxidoreductase activity"/>
    <property type="evidence" value="ECO:0007669"/>
    <property type="project" value="UniProtKB-KW"/>
</dbReference>
<evidence type="ECO:0000256" key="4">
    <source>
        <dbReference type="ARBA" id="ARBA00022723"/>
    </source>
</evidence>
<feature type="binding site" evidence="10">
    <location>
        <position position="185"/>
    </location>
    <ligand>
        <name>K(+)</name>
        <dbReference type="ChEBI" id="CHEBI:29103"/>
    </ligand>
</feature>
<keyword evidence="7 10" id="KW-0630">Potassium</keyword>
<evidence type="ECO:0000313" key="14">
    <source>
        <dbReference type="EMBL" id="SBO23541.1"/>
    </source>
</evidence>
<evidence type="ECO:0000256" key="2">
    <source>
        <dbReference type="ARBA" id="ARBA00000909"/>
    </source>
</evidence>
<evidence type="ECO:0000256" key="1">
    <source>
        <dbReference type="ARBA" id="ARBA00000013"/>
    </source>
</evidence>
<comment type="cofactor">
    <cofactor evidence="10">
        <name>K(+)</name>
        <dbReference type="ChEBI" id="CHEBI:29103"/>
    </cofactor>
    <text evidence="10">Binds 1 potassium ion per subunit.</text>
</comment>
<dbReference type="InterPro" id="IPR004443">
    <property type="entry name" value="YjeF_N_dom"/>
</dbReference>
<feature type="transmembrane region" description="Helical" evidence="11">
    <location>
        <begin position="214"/>
        <end position="234"/>
    </location>
</feature>
<proteinExistence type="inferred from homology"/>
<comment type="catalytic activity">
    <reaction evidence="2 10">
        <text>(6R)-NADPHX = (6S)-NADPHX</text>
        <dbReference type="Rhea" id="RHEA:32227"/>
        <dbReference type="ChEBI" id="CHEBI:64076"/>
        <dbReference type="ChEBI" id="CHEBI:64077"/>
        <dbReference type="EC" id="5.1.99.6"/>
    </reaction>
</comment>
<reference evidence="15" key="3">
    <citation type="submission" date="2016-05" db="EMBL/GenBank/DDBJ databases">
        <authorList>
            <person name="Sharaf H."/>
        </authorList>
    </citation>
    <scope>NUCLEOTIDE SEQUENCE [LARGE SCALE GENOMIC DNA]</scope>
    <source>
        <strain evidence="15">H</strain>
    </source>
</reference>
<dbReference type="PANTHER" id="PTHR13232">
    <property type="entry name" value="NAD(P)H-HYDRATE EPIMERASE"/>
    <property type="match status" value="1"/>
</dbReference>
<keyword evidence="6" id="KW-0521">NADP</keyword>
<dbReference type="GO" id="GO:0005739">
    <property type="term" value="C:mitochondrion"/>
    <property type="evidence" value="ECO:0007669"/>
    <property type="project" value="TreeGrafter"/>
</dbReference>
<keyword evidence="11" id="KW-0812">Transmembrane</keyword>
<reference evidence="16" key="1">
    <citation type="submission" date="2016-05" db="EMBL/GenBank/DDBJ databases">
        <authorList>
            <person name="Sharaf Hazem."/>
        </authorList>
    </citation>
    <scope>NUCLEOTIDE SEQUENCE [LARGE SCALE GENOMIC DNA]</scope>
    <source>
        <strain evidence="16">H</strain>
    </source>
</reference>
<dbReference type="GO" id="GO:0052856">
    <property type="term" value="F:NAD(P)HX epimerase activity"/>
    <property type="evidence" value="ECO:0007669"/>
    <property type="project" value="UniProtKB-UniRule"/>
</dbReference>
<name>A0A193RD57_PLAKH</name>
<dbReference type="GO" id="GO:0000166">
    <property type="term" value="F:nucleotide binding"/>
    <property type="evidence" value="ECO:0007669"/>
    <property type="project" value="UniProtKB-KW"/>
</dbReference>